<dbReference type="RefSeq" id="XP_024700640.1">
    <property type="nucleotide sequence ID" value="XM_024843187.1"/>
</dbReference>
<evidence type="ECO:0000313" key="2">
    <source>
        <dbReference type="EMBL" id="PLB45338.1"/>
    </source>
</evidence>
<dbReference type="Proteomes" id="UP000234275">
    <property type="component" value="Unassembled WGS sequence"/>
</dbReference>
<feature type="region of interest" description="Disordered" evidence="1">
    <location>
        <begin position="102"/>
        <end position="130"/>
    </location>
</feature>
<dbReference type="VEuPathDB" id="FungiDB:P170DRAFT_280047"/>
<dbReference type="EMBL" id="MSFO01000008">
    <property type="protein sequence ID" value="PLB45338.1"/>
    <property type="molecule type" value="Genomic_DNA"/>
</dbReference>
<organism evidence="2 3">
    <name type="scientific">Aspergillus steynii IBT 23096</name>
    <dbReference type="NCBI Taxonomy" id="1392250"/>
    <lineage>
        <taxon>Eukaryota</taxon>
        <taxon>Fungi</taxon>
        <taxon>Dikarya</taxon>
        <taxon>Ascomycota</taxon>
        <taxon>Pezizomycotina</taxon>
        <taxon>Eurotiomycetes</taxon>
        <taxon>Eurotiomycetidae</taxon>
        <taxon>Eurotiales</taxon>
        <taxon>Aspergillaceae</taxon>
        <taxon>Aspergillus</taxon>
        <taxon>Aspergillus subgen. Circumdati</taxon>
    </lineage>
</organism>
<dbReference type="GeneID" id="36550886"/>
<gene>
    <name evidence="2" type="ORF">P170DRAFT_280047</name>
</gene>
<comment type="caution">
    <text evidence="2">The sequence shown here is derived from an EMBL/GenBank/DDBJ whole genome shotgun (WGS) entry which is preliminary data.</text>
</comment>
<dbReference type="AlphaFoldDB" id="A0A2I2FXH5"/>
<feature type="region of interest" description="Disordered" evidence="1">
    <location>
        <begin position="1"/>
        <end position="22"/>
    </location>
</feature>
<sequence>MAECGRTCRPQARRGDGPIRRPGRAMVPWKELHNPCSIRLPPVALPRSLRMYAANPPSFTLFINPPWDSNSLCPALFPPFPSFSIQIFQRGDWAETLQIHAQSSRSPKQATPLPVGSLDHTTNRATRAASKCKSPNGLASVVCWKVARAPLKYYPIRNNSELRPLADLSPDFPPAPAAGFSLG</sequence>
<name>A0A2I2FXH5_9EURO</name>
<protein>
    <submittedName>
        <fullName evidence="2">Uncharacterized protein</fullName>
    </submittedName>
</protein>
<evidence type="ECO:0000256" key="1">
    <source>
        <dbReference type="SAM" id="MobiDB-lite"/>
    </source>
</evidence>
<proteinExistence type="predicted"/>
<reference evidence="2 3" key="1">
    <citation type="submission" date="2016-12" db="EMBL/GenBank/DDBJ databases">
        <title>The genomes of Aspergillus section Nigri reveals drivers in fungal speciation.</title>
        <authorList>
            <consortium name="DOE Joint Genome Institute"/>
            <person name="Vesth T.C."/>
            <person name="Nybo J."/>
            <person name="Theobald S."/>
            <person name="Brandl J."/>
            <person name="Frisvad J.C."/>
            <person name="Nielsen K.F."/>
            <person name="Lyhne E.K."/>
            <person name="Kogle M.E."/>
            <person name="Kuo A."/>
            <person name="Riley R."/>
            <person name="Clum A."/>
            <person name="Nolan M."/>
            <person name="Lipzen A."/>
            <person name="Salamov A."/>
            <person name="Henrissat B."/>
            <person name="Wiebenga A."/>
            <person name="De Vries R.P."/>
            <person name="Grigoriev I.V."/>
            <person name="Mortensen U.H."/>
            <person name="Andersen M.R."/>
            <person name="Baker S.E."/>
        </authorList>
    </citation>
    <scope>NUCLEOTIDE SEQUENCE [LARGE SCALE GENOMIC DNA]</scope>
    <source>
        <strain evidence="2 3">IBT 23096</strain>
    </source>
</reference>
<accession>A0A2I2FXH5</accession>
<evidence type="ECO:0000313" key="3">
    <source>
        <dbReference type="Proteomes" id="UP000234275"/>
    </source>
</evidence>
<keyword evidence="3" id="KW-1185">Reference proteome</keyword>